<dbReference type="STRING" id="76728.AQ490_25710"/>
<accession>A0A0T6LQX9</accession>
<proteinExistence type="predicted"/>
<feature type="compositionally biased region" description="Pro residues" evidence="1">
    <location>
        <begin position="439"/>
        <end position="462"/>
    </location>
</feature>
<protein>
    <submittedName>
        <fullName evidence="3">Exopolyphosphatase</fullName>
    </submittedName>
</protein>
<keyword evidence="4" id="KW-1185">Reference proteome</keyword>
<dbReference type="PANTHER" id="PTHR47585:SF1">
    <property type="entry name" value="DUF1446 DOMAIN-CONTAINING PROTEIN"/>
    <property type="match status" value="1"/>
</dbReference>
<dbReference type="PANTHER" id="PTHR47585">
    <property type="match status" value="1"/>
</dbReference>
<evidence type="ECO:0000313" key="4">
    <source>
        <dbReference type="Proteomes" id="UP000050867"/>
    </source>
</evidence>
<dbReference type="RefSeq" id="WP_058032895.1">
    <property type="nucleotide sequence ID" value="NZ_LLZU01000027.1"/>
</dbReference>
<dbReference type="AlphaFoldDB" id="A0A0T6LQX9"/>
<dbReference type="InterPro" id="IPR010839">
    <property type="entry name" value="AtuA_N"/>
</dbReference>
<organism evidence="3 4">
    <name type="scientific">Wenjunlia vitaminophila</name>
    <name type="common">Streptomyces vitaminophilus</name>
    <dbReference type="NCBI Taxonomy" id="76728"/>
    <lineage>
        <taxon>Bacteria</taxon>
        <taxon>Bacillati</taxon>
        <taxon>Actinomycetota</taxon>
        <taxon>Actinomycetes</taxon>
        <taxon>Kitasatosporales</taxon>
        <taxon>Streptomycetaceae</taxon>
        <taxon>Wenjunlia</taxon>
    </lineage>
</organism>
<evidence type="ECO:0000259" key="2">
    <source>
        <dbReference type="Pfam" id="PF07287"/>
    </source>
</evidence>
<sequence length="462" mass="47630">MTPGGPAPLRVGNASGFYGDRLDAVREMLTGGPLDVLTGDYLAELTMLILARDRDRPGPAGGPGRGYAKTFLRQMEEGLGLAADRGVRIVVNAGGLDPAGLAGALRDLAARVGVPSRIAHVEGDDLLARGWGERVLAANAYLGGQGIATALRAGADVVVTGRVTDAALVCGPAAAHFGWAADDWDRLAGAVVAGHVLECGAQATGGNYAFFTDLPGERMLRPGFPLAEIAEDGGSVVTKHPDHGGAVTVGTVTAQLLYETAGPRYLGPDVTARLDTVELTQQGPDRVRISGVRGEPPPPLLKVGLNALGGWRNEVAFVLTGLDVEAKAKLVRTQMEAALAGRRPADVRWTLARTDHPDAPVQEAASAVLRLVVRDQDPDVVGRAVSGAAVELGLASVPGFHLLAPPAAASPYGVFLARYVDAASVPHTVVLPDGERVPVAPPPRTAPPDPSPLPAPPLPAPL</sequence>
<reference evidence="3 4" key="1">
    <citation type="submission" date="2015-10" db="EMBL/GenBank/DDBJ databases">
        <title>Draft genome sequence of pyrrolomycin-producing Streptomyces vitaminophilus.</title>
        <authorList>
            <person name="Graham D.E."/>
            <person name="Mahan K.M."/>
            <person name="Klingeman D.M."/>
            <person name="Hettich R.L."/>
            <person name="Parry R.J."/>
        </authorList>
    </citation>
    <scope>NUCLEOTIDE SEQUENCE [LARGE SCALE GENOMIC DNA]</scope>
    <source>
        <strain evidence="3 4">ATCC 31673</strain>
    </source>
</reference>
<gene>
    <name evidence="3" type="ORF">AQ490_25710</name>
</gene>
<evidence type="ECO:0000313" key="3">
    <source>
        <dbReference type="EMBL" id="KRV48204.1"/>
    </source>
</evidence>
<evidence type="ECO:0000256" key="1">
    <source>
        <dbReference type="SAM" id="MobiDB-lite"/>
    </source>
</evidence>
<comment type="caution">
    <text evidence="3">The sequence shown here is derived from an EMBL/GenBank/DDBJ whole genome shotgun (WGS) entry which is preliminary data.</text>
</comment>
<dbReference type="EMBL" id="LLZU01000027">
    <property type="protein sequence ID" value="KRV48204.1"/>
    <property type="molecule type" value="Genomic_DNA"/>
</dbReference>
<feature type="non-terminal residue" evidence="3">
    <location>
        <position position="462"/>
    </location>
</feature>
<dbReference type="OrthoDB" id="3959640at2"/>
<dbReference type="eggNOG" id="COG3185">
    <property type="taxonomic scope" value="Bacteria"/>
</dbReference>
<feature type="domain" description="Acyclic terpene utilisation N-terminal" evidence="2">
    <location>
        <begin position="9"/>
        <end position="430"/>
    </location>
</feature>
<dbReference type="Pfam" id="PF07287">
    <property type="entry name" value="AtuA"/>
    <property type="match status" value="1"/>
</dbReference>
<dbReference type="Proteomes" id="UP000050867">
    <property type="component" value="Unassembled WGS sequence"/>
</dbReference>
<feature type="region of interest" description="Disordered" evidence="1">
    <location>
        <begin position="433"/>
        <end position="462"/>
    </location>
</feature>
<name>A0A0T6LQX9_WENVI</name>